<dbReference type="GO" id="GO:0005509">
    <property type="term" value="F:calcium ion binding"/>
    <property type="evidence" value="ECO:0007669"/>
    <property type="project" value="InterPro"/>
</dbReference>
<dbReference type="CDD" id="cd17039">
    <property type="entry name" value="Ubl_ubiquitin_like"/>
    <property type="match status" value="1"/>
</dbReference>
<keyword evidence="6" id="KW-1185">Reference proteome</keyword>
<keyword evidence="1" id="KW-0040">ANK repeat</keyword>
<dbReference type="Proteomes" id="UP001152797">
    <property type="component" value="Unassembled WGS sequence"/>
</dbReference>
<gene>
    <name evidence="3" type="ORF">C1SCF055_LOCUS20031</name>
</gene>
<dbReference type="EMBL" id="CAMXCT030001810">
    <property type="protein sequence ID" value="CAL4780577.1"/>
    <property type="molecule type" value="Genomic_DNA"/>
</dbReference>
<evidence type="ECO:0000313" key="3">
    <source>
        <dbReference type="EMBL" id="CAI3993265.1"/>
    </source>
</evidence>
<proteinExistence type="predicted"/>
<comment type="caution">
    <text evidence="3">The sequence shown here is derived from an EMBL/GenBank/DDBJ whole genome shotgun (WGS) entry which is preliminary data.</text>
</comment>
<feature type="domain" description="EF-hand" evidence="2">
    <location>
        <begin position="226"/>
        <end position="261"/>
    </location>
</feature>
<dbReference type="InterPro" id="IPR036770">
    <property type="entry name" value="Ankyrin_rpt-contain_sf"/>
</dbReference>
<evidence type="ECO:0000256" key="1">
    <source>
        <dbReference type="PROSITE-ProRule" id="PRU00023"/>
    </source>
</evidence>
<reference evidence="4" key="2">
    <citation type="submission" date="2024-04" db="EMBL/GenBank/DDBJ databases">
        <authorList>
            <person name="Chen Y."/>
            <person name="Shah S."/>
            <person name="Dougan E. K."/>
            <person name="Thang M."/>
            <person name="Chan C."/>
        </authorList>
    </citation>
    <scope>NUCLEOTIDE SEQUENCE [LARGE SCALE GENOMIC DNA]</scope>
</reference>
<evidence type="ECO:0000313" key="6">
    <source>
        <dbReference type="Proteomes" id="UP001152797"/>
    </source>
</evidence>
<evidence type="ECO:0000313" key="5">
    <source>
        <dbReference type="EMBL" id="CAL4780577.1"/>
    </source>
</evidence>
<feature type="repeat" description="ANK" evidence="1">
    <location>
        <begin position="455"/>
        <end position="487"/>
    </location>
</feature>
<dbReference type="InterPro" id="IPR002110">
    <property type="entry name" value="Ankyrin_rpt"/>
</dbReference>
<dbReference type="Pfam" id="PF12796">
    <property type="entry name" value="Ank_2"/>
    <property type="match status" value="1"/>
</dbReference>
<dbReference type="InterPro" id="IPR002048">
    <property type="entry name" value="EF_hand_dom"/>
</dbReference>
<dbReference type="PROSITE" id="PS50297">
    <property type="entry name" value="ANK_REP_REGION"/>
    <property type="match status" value="4"/>
</dbReference>
<feature type="repeat" description="ANK" evidence="1">
    <location>
        <begin position="411"/>
        <end position="443"/>
    </location>
</feature>
<accession>A0A9P1CKS0</accession>
<dbReference type="EMBL" id="CAMXCT020001810">
    <property type="protein sequence ID" value="CAL1146640.1"/>
    <property type="molecule type" value="Genomic_DNA"/>
</dbReference>
<protein>
    <submittedName>
        <fullName evidence="5">Ankyrin-1 (ANK-1) (Erythrocyte ankyrin)</fullName>
    </submittedName>
</protein>
<feature type="repeat" description="ANK" evidence="1">
    <location>
        <begin position="345"/>
        <end position="377"/>
    </location>
</feature>
<dbReference type="InterPro" id="IPR032675">
    <property type="entry name" value="LRR_dom_sf"/>
</dbReference>
<dbReference type="EMBL" id="CAMXCT010001810">
    <property type="protein sequence ID" value="CAI3993265.1"/>
    <property type="molecule type" value="Genomic_DNA"/>
</dbReference>
<dbReference type="SMART" id="SM00248">
    <property type="entry name" value="ANK"/>
    <property type="match status" value="4"/>
</dbReference>
<name>A0A9P1CKS0_9DINO</name>
<dbReference type="Gene3D" id="1.25.40.20">
    <property type="entry name" value="Ankyrin repeat-containing domain"/>
    <property type="match status" value="3"/>
</dbReference>
<dbReference type="SUPFAM" id="SSF52047">
    <property type="entry name" value="RNI-like"/>
    <property type="match status" value="1"/>
</dbReference>
<dbReference type="PRINTS" id="PR01415">
    <property type="entry name" value="ANKYRIN"/>
</dbReference>
<dbReference type="SUPFAM" id="SSF48403">
    <property type="entry name" value="Ankyrin repeat"/>
    <property type="match status" value="1"/>
</dbReference>
<feature type="repeat" description="ANK" evidence="1">
    <location>
        <begin position="378"/>
        <end position="410"/>
    </location>
</feature>
<dbReference type="AlphaFoldDB" id="A0A9P1CKS0"/>
<dbReference type="OrthoDB" id="420557at2759"/>
<evidence type="ECO:0000313" key="4">
    <source>
        <dbReference type="EMBL" id="CAL1146640.1"/>
    </source>
</evidence>
<evidence type="ECO:0000259" key="2">
    <source>
        <dbReference type="PROSITE" id="PS50222"/>
    </source>
</evidence>
<dbReference type="Pfam" id="PF00023">
    <property type="entry name" value="Ank"/>
    <property type="match status" value="2"/>
</dbReference>
<dbReference type="PANTHER" id="PTHR22677:SF4">
    <property type="entry name" value="USHER SYNDROME TYPE-1G PROTEIN-LIKE PROTEIN"/>
    <property type="match status" value="1"/>
</dbReference>
<organism evidence="3">
    <name type="scientific">Cladocopium goreaui</name>
    <dbReference type="NCBI Taxonomy" id="2562237"/>
    <lineage>
        <taxon>Eukaryota</taxon>
        <taxon>Sar</taxon>
        <taxon>Alveolata</taxon>
        <taxon>Dinophyceae</taxon>
        <taxon>Suessiales</taxon>
        <taxon>Symbiodiniaceae</taxon>
        <taxon>Cladocopium</taxon>
    </lineage>
</organism>
<dbReference type="PROSITE" id="PS50222">
    <property type="entry name" value="EF_HAND_2"/>
    <property type="match status" value="1"/>
</dbReference>
<sequence length="978" mass="107776">MVLPAYGQLDQDVRKLLCLSGFTGYPAGVTPTESQRHNVAMRDPARHDVVTAAAAPWTVPKKVGQSFAELTRIGLARAKGMVAFCTSDYGAYTGAGYETFHELEYAHDNKLHIFPIRLCEEWPPAPQNNPRGTFRNEFVFKNGLVYVDDRQMNNAEGAADQIADSADEPEKNLAVEHALSRKTFGRLLQAVTGNSTFMAKDGQDTSAGRPRCETSNFGIYAVLTLADHAGVEAIFQHLDPTGSGTLGKEELLSILSGLGVSDQELPGSPCHVGMSADDHSDRQDVQTELNISEPNDLGSKVEAEADKTEIENCGDILQAAKEGNVGAVGRLLQVDPQSPEQVDKDGDGPLANAAWEGHLEVVQVLLAASASVEAKSKFGNEPLHLAAFTGHLEVVEALLAAGASVEAKNDKGAGPLAIAAQEGHREVVEALLAAGASVEAKDRDGHTPLHWAAYNGRTPLHRAAFNGHTAVVEQLLAAGAAVDAVDKGGKTPYDYAKEMGRQKVMGVLDPVPWRWDEHPLVDQGFGTRSSYHETVQELKDEAEKKLGITIQRLIGVNMEPLNEAKTLEEAGVLPGHTLTAVIAPAAGQGDVSEEKQLPEDEGDLQNPNDFIEFLISANIRLVRAEFLIELDETGTPMPRRQEAEFMHVQSGATALVELGEYKELHVNQTSGHVTIRTAEGPSIVRFRSISHMWEAMEHPDPWGFQVRSIVERYRELPKDSVTWVFVDFLSLYQYKRSAEEDEFFRKGLKRMHWLYSHEIVQVDILTELTPEDKKFEGEILVYNATEDQVKVTPICELRLNTPYELRGWCQSESEWSRLRMDVLGGCIPTPPEIFRKRLQRMRFTHRNDAEQVLALQEKVFRDKVSRTTHLQLQQLSLDDLECLRDALPHYSKLEYLVVNGNALKGQDAVAMVTSGAADIQMESCSLQDEDADAMAEALMSSAADRLEHLSLTGNRFSDIGTAALRKVMEQRPQLKIRL</sequence>
<reference evidence="3" key="1">
    <citation type="submission" date="2022-10" db="EMBL/GenBank/DDBJ databases">
        <authorList>
            <person name="Chen Y."/>
            <person name="Dougan E. K."/>
            <person name="Chan C."/>
            <person name="Rhodes N."/>
            <person name="Thang M."/>
        </authorList>
    </citation>
    <scope>NUCLEOTIDE SEQUENCE</scope>
</reference>
<dbReference type="InterPro" id="IPR039323">
    <property type="entry name" value="ANKRD_45/46/60"/>
</dbReference>
<dbReference type="Gene3D" id="3.80.10.10">
    <property type="entry name" value="Ribonuclease Inhibitor"/>
    <property type="match status" value="1"/>
</dbReference>
<dbReference type="PROSITE" id="PS50088">
    <property type="entry name" value="ANK_REPEAT"/>
    <property type="match status" value="4"/>
</dbReference>
<dbReference type="PANTHER" id="PTHR22677">
    <property type="entry name" value="ANKYRIN REPEAT DOMAIN-CONTAINING PROTEIN 60"/>
    <property type="match status" value="1"/>
</dbReference>